<feature type="region of interest" description="Disordered" evidence="1">
    <location>
        <begin position="78"/>
        <end position="102"/>
    </location>
</feature>
<evidence type="ECO:0000256" key="1">
    <source>
        <dbReference type="SAM" id="MobiDB-lite"/>
    </source>
</evidence>
<comment type="caution">
    <text evidence="2">The sequence shown here is derived from an EMBL/GenBank/DDBJ whole genome shotgun (WGS) entry which is preliminary data.</text>
</comment>
<accession>A0A371GCC8</accession>
<dbReference type="OrthoDB" id="1436172at2759"/>
<dbReference type="EMBL" id="QJKJ01006028">
    <property type="protein sequence ID" value="RDX88181.1"/>
    <property type="molecule type" value="Genomic_DNA"/>
</dbReference>
<protein>
    <submittedName>
        <fullName evidence="2">Uncharacterized protein</fullName>
    </submittedName>
</protein>
<feature type="non-terminal residue" evidence="2">
    <location>
        <position position="1"/>
    </location>
</feature>
<evidence type="ECO:0000313" key="3">
    <source>
        <dbReference type="Proteomes" id="UP000257109"/>
    </source>
</evidence>
<dbReference type="Proteomes" id="UP000257109">
    <property type="component" value="Unassembled WGS sequence"/>
</dbReference>
<reference evidence="2" key="1">
    <citation type="submission" date="2018-05" db="EMBL/GenBank/DDBJ databases">
        <title>Draft genome of Mucuna pruriens seed.</title>
        <authorList>
            <person name="Nnadi N.E."/>
            <person name="Vos R."/>
            <person name="Hasami M.H."/>
            <person name="Devisetty U.K."/>
            <person name="Aguiy J.C."/>
        </authorList>
    </citation>
    <scope>NUCLEOTIDE SEQUENCE [LARGE SCALE GENOMIC DNA]</scope>
    <source>
        <strain evidence="2">JCA_2017</strain>
    </source>
</reference>
<proteinExistence type="predicted"/>
<feature type="compositionally biased region" description="Polar residues" evidence="1">
    <location>
        <begin position="90"/>
        <end position="102"/>
    </location>
</feature>
<organism evidence="2 3">
    <name type="scientific">Mucuna pruriens</name>
    <name type="common">Velvet bean</name>
    <name type="synonym">Dolichos pruriens</name>
    <dbReference type="NCBI Taxonomy" id="157652"/>
    <lineage>
        <taxon>Eukaryota</taxon>
        <taxon>Viridiplantae</taxon>
        <taxon>Streptophyta</taxon>
        <taxon>Embryophyta</taxon>
        <taxon>Tracheophyta</taxon>
        <taxon>Spermatophyta</taxon>
        <taxon>Magnoliopsida</taxon>
        <taxon>eudicotyledons</taxon>
        <taxon>Gunneridae</taxon>
        <taxon>Pentapetalae</taxon>
        <taxon>rosids</taxon>
        <taxon>fabids</taxon>
        <taxon>Fabales</taxon>
        <taxon>Fabaceae</taxon>
        <taxon>Papilionoideae</taxon>
        <taxon>50 kb inversion clade</taxon>
        <taxon>NPAAA clade</taxon>
        <taxon>indigoferoid/millettioid clade</taxon>
        <taxon>Phaseoleae</taxon>
        <taxon>Mucuna</taxon>
    </lineage>
</organism>
<feature type="non-terminal residue" evidence="2">
    <location>
        <position position="200"/>
    </location>
</feature>
<evidence type="ECO:0000313" key="2">
    <source>
        <dbReference type="EMBL" id="RDX88181.1"/>
    </source>
</evidence>
<keyword evidence="3" id="KW-1185">Reference proteome</keyword>
<sequence length="200" mass="23145">KIPEDWLLEEVVSEPKVYNTQVRDIIQEGSNIRLRMNRSTSLKINEPHMIFRGQPARHSVDSATINLDLRGIDTNNSKVARPVYSEKSESPQYSPTTSQTRNELGKTLMPDIIKNKRIGILRCSIRNKLRNLERCIIHCKKNIIFYPFGKQISTIGRVDNNWKTLDNKVIRTEYPPQQGIKIELTNLEIEASPYKDIKKT</sequence>
<gene>
    <name evidence="2" type="ORF">CR513_30261</name>
</gene>
<dbReference type="AlphaFoldDB" id="A0A371GCC8"/>
<name>A0A371GCC8_MUCPR</name>